<feature type="transmembrane region" description="Helical" evidence="2">
    <location>
        <begin position="47"/>
        <end position="66"/>
    </location>
</feature>
<keyword evidence="2" id="KW-0812">Transmembrane</keyword>
<evidence type="ECO:0000313" key="3">
    <source>
        <dbReference type="EMBL" id="CAE0576319.1"/>
    </source>
</evidence>
<feature type="region of interest" description="Disordered" evidence="1">
    <location>
        <begin position="1"/>
        <end position="20"/>
    </location>
</feature>
<proteinExistence type="predicted"/>
<keyword evidence="2" id="KW-0472">Membrane</keyword>
<name>A0A7S3WUS9_9SPIT</name>
<dbReference type="AlphaFoldDB" id="A0A7S3WUS9"/>
<reference evidence="3" key="1">
    <citation type="submission" date="2021-01" db="EMBL/GenBank/DDBJ databases">
        <authorList>
            <person name="Corre E."/>
            <person name="Pelletier E."/>
            <person name="Niang G."/>
            <person name="Scheremetjew M."/>
            <person name="Finn R."/>
            <person name="Kale V."/>
            <person name="Holt S."/>
            <person name="Cochrane G."/>
            <person name="Meng A."/>
            <person name="Brown T."/>
            <person name="Cohen L."/>
        </authorList>
    </citation>
    <scope>NUCLEOTIDE SEQUENCE</scope>
    <source>
        <strain evidence="3">SPMC142</strain>
    </source>
</reference>
<gene>
    <name evidence="3" type="ORF">SACU0126_LOCUS23008</name>
</gene>
<dbReference type="EMBL" id="HBIQ01072218">
    <property type="protein sequence ID" value="CAE0576319.1"/>
    <property type="molecule type" value="Transcribed_RNA"/>
</dbReference>
<evidence type="ECO:0000256" key="1">
    <source>
        <dbReference type="SAM" id="MobiDB-lite"/>
    </source>
</evidence>
<accession>A0A7S3WUS9</accession>
<evidence type="ECO:0000256" key="2">
    <source>
        <dbReference type="SAM" id="Phobius"/>
    </source>
</evidence>
<feature type="transmembrane region" description="Helical" evidence="2">
    <location>
        <begin position="87"/>
        <end position="106"/>
    </location>
</feature>
<sequence>MPQQRGKGAAPAGKQPEQDAETLRVTKIIEELSTKVPAKVSPYVKQAAPVLATAWVYFMIALPYIVEGITKVQELVMQLPEKIVYAILGFCVCFFGGIFPATIAAAEAWQLCGGCEAIECCKQLYNEFKKVQDANDADDKKDANKDGKPDVQQMAPKELIVHKAQVALKAVNPDTVSDGIVGLYTGWVGVLAILKIKFAKTVTLGEKIGEQLYEPAKKFEPMIEGMVPEEYRKWVPVAVRWTCKVSAITVAWWVSRVISAFHSAIRGGLLFGKYLVDYLHERGILKSDSSAQSMDEAIGWGVALAGLLFQFATGFGVPFPFNLVLWPLQLLEAFIVWSVAAS</sequence>
<feature type="transmembrane region" description="Helical" evidence="2">
    <location>
        <begin position="297"/>
        <end position="317"/>
    </location>
</feature>
<organism evidence="3">
    <name type="scientific">Strombidinopsis acuminata</name>
    <dbReference type="NCBI Taxonomy" id="141414"/>
    <lineage>
        <taxon>Eukaryota</taxon>
        <taxon>Sar</taxon>
        <taxon>Alveolata</taxon>
        <taxon>Ciliophora</taxon>
        <taxon>Intramacronucleata</taxon>
        <taxon>Spirotrichea</taxon>
        <taxon>Choreotrichia</taxon>
        <taxon>Choreotrichida</taxon>
        <taxon>Strombidinopsidae</taxon>
        <taxon>Strombidinopsis</taxon>
    </lineage>
</organism>
<keyword evidence="2" id="KW-1133">Transmembrane helix</keyword>
<protein>
    <submittedName>
        <fullName evidence="3">Uncharacterized protein</fullName>
    </submittedName>
</protein>